<reference evidence="5" key="1">
    <citation type="submission" date="2023-06" db="EMBL/GenBank/DDBJ databases">
        <title>Genome-scale phylogeny and comparative genomics of the fungal order Sordariales.</title>
        <authorList>
            <consortium name="Lawrence Berkeley National Laboratory"/>
            <person name="Hensen N."/>
            <person name="Bonometti L."/>
            <person name="Westerberg I."/>
            <person name="Brannstrom I.O."/>
            <person name="Guillou S."/>
            <person name="Cros-Aarteil S."/>
            <person name="Calhoun S."/>
            <person name="Haridas S."/>
            <person name="Kuo A."/>
            <person name="Mondo S."/>
            <person name="Pangilinan J."/>
            <person name="Riley R."/>
            <person name="LaButti K."/>
            <person name="Andreopoulos B."/>
            <person name="Lipzen A."/>
            <person name="Chen C."/>
            <person name="Yanf M."/>
            <person name="Daum C."/>
            <person name="Ng V."/>
            <person name="Clum A."/>
            <person name="Steindorff A."/>
            <person name="Ohm R."/>
            <person name="Martin F."/>
            <person name="Silar P."/>
            <person name="Natvig D."/>
            <person name="Lalanne C."/>
            <person name="Gautier V."/>
            <person name="Ament-velasquez S.L."/>
            <person name="Kruys A."/>
            <person name="Hutchinson M.I."/>
            <person name="Powell A.J."/>
            <person name="Barry K."/>
            <person name="Miller A.N."/>
            <person name="Grigoriev I.V."/>
            <person name="Debuchy R."/>
            <person name="Gladieux P."/>
            <person name="Thoren M.H."/>
            <person name="Johannesson H."/>
        </authorList>
    </citation>
    <scope>NUCLEOTIDE SEQUENCE</scope>
    <source>
        <strain evidence="5">SMH2392-1A</strain>
    </source>
</reference>
<name>A0AA40DZW7_9PEZI</name>
<gene>
    <name evidence="5" type="ORF">B0T26DRAFT_700574</name>
</gene>
<keyword evidence="1" id="KW-0479">Metal-binding</keyword>
<dbReference type="PRINTS" id="PR00092">
    <property type="entry name" value="TYROSINASE"/>
</dbReference>
<dbReference type="InterPro" id="IPR002227">
    <property type="entry name" value="Tyrosinase_Cu-bd"/>
</dbReference>
<evidence type="ECO:0000259" key="4">
    <source>
        <dbReference type="PROSITE" id="PS00498"/>
    </source>
</evidence>
<dbReference type="GO" id="GO:0016491">
    <property type="term" value="F:oxidoreductase activity"/>
    <property type="evidence" value="ECO:0007669"/>
    <property type="project" value="InterPro"/>
</dbReference>
<protein>
    <recommendedName>
        <fullName evidence="4">Tyrosinase copper-binding domain-containing protein</fullName>
    </recommendedName>
</protein>
<keyword evidence="6" id="KW-1185">Reference proteome</keyword>
<comment type="caution">
    <text evidence="5">The sequence shown here is derived from an EMBL/GenBank/DDBJ whole genome shotgun (WGS) entry which is preliminary data.</text>
</comment>
<keyword evidence="2" id="KW-0186">Copper</keyword>
<accession>A0AA40DZW7</accession>
<evidence type="ECO:0000256" key="3">
    <source>
        <dbReference type="SAM" id="SignalP"/>
    </source>
</evidence>
<dbReference type="GeneID" id="85324821"/>
<dbReference type="Proteomes" id="UP001172101">
    <property type="component" value="Unassembled WGS sequence"/>
</dbReference>
<feature type="chain" id="PRO_5041372109" description="Tyrosinase copper-binding domain-containing protein" evidence="3">
    <location>
        <begin position="18"/>
        <end position="379"/>
    </location>
</feature>
<dbReference type="InterPro" id="IPR008922">
    <property type="entry name" value="Di-copper_centre_dom_sf"/>
</dbReference>
<proteinExistence type="predicted"/>
<evidence type="ECO:0000313" key="5">
    <source>
        <dbReference type="EMBL" id="KAK0721880.1"/>
    </source>
</evidence>
<dbReference type="EMBL" id="JAUIRO010000003">
    <property type="protein sequence ID" value="KAK0721880.1"/>
    <property type="molecule type" value="Genomic_DNA"/>
</dbReference>
<dbReference type="Gene3D" id="1.10.1280.10">
    <property type="entry name" value="Di-copper center containing domain from catechol oxidase"/>
    <property type="match status" value="1"/>
</dbReference>
<evidence type="ECO:0000256" key="1">
    <source>
        <dbReference type="ARBA" id="ARBA00022723"/>
    </source>
</evidence>
<dbReference type="PANTHER" id="PTHR11474:SF126">
    <property type="entry name" value="TYROSINASE-LIKE PROTEIN TYR-1-RELATED"/>
    <property type="match status" value="1"/>
</dbReference>
<feature type="domain" description="Tyrosinase copper-binding" evidence="4">
    <location>
        <begin position="302"/>
        <end position="313"/>
    </location>
</feature>
<dbReference type="PANTHER" id="PTHR11474">
    <property type="entry name" value="TYROSINASE FAMILY MEMBER"/>
    <property type="match status" value="1"/>
</dbReference>
<organism evidence="5 6">
    <name type="scientific">Lasiosphaeria miniovina</name>
    <dbReference type="NCBI Taxonomy" id="1954250"/>
    <lineage>
        <taxon>Eukaryota</taxon>
        <taxon>Fungi</taxon>
        <taxon>Dikarya</taxon>
        <taxon>Ascomycota</taxon>
        <taxon>Pezizomycotina</taxon>
        <taxon>Sordariomycetes</taxon>
        <taxon>Sordariomycetidae</taxon>
        <taxon>Sordariales</taxon>
        <taxon>Lasiosphaeriaceae</taxon>
        <taxon>Lasiosphaeria</taxon>
    </lineage>
</organism>
<dbReference type="PROSITE" id="PS00498">
    <property type="entry name" value="TYROSINASE_2"/>
    <property type="match status" value="1"/>
</dbReference>
<dbReference type="InterPro" id="IPR050316">
    <property type="entry name" value="Tyrosinase/Hemocyanin"/>
</dbReference>
<evidence type="ECO:0000313" key="6">
    <source>
        <dbReference type="Proteomes" id="UP001172101"/>
    </source>
</evidence>
<sequence length="379" mass="42011">MKLITLLVLCLPLLGLASDQHASVDPEVQAAKDVLQLQKQYQDNLRASIRRRRTVCNPKNLLHRREWGSLSEPEREDYVNAVHCLANKTGQTSQTDIPGARTRYDDFVGCHLQQSPFVHADGLFLSYHRHFVRLYENALRTECGYQGAQSYWDWGLTYEDPRNATVFDGSPWSLGSNGLYVPDRDPVTINVFGQNLTFQPATGGGCVASGPFTPDKYVIHLGPIAGSPQGPQGGLGYNPRCLTRDLDPAFSRDTHPTNVSWELACADVACFNQLLDAPGGIHTSGHFQVGTITLDVLVSPSDPIFWLHHAQIDRLYPIWQGQDLRTRLNQVYGTVTTANIPPSENATLDTTISFGVLDSPKAIRDVLSTVDGDNCYIYE</sequence>
<dbReference type="RefSeq" id="XP_060297804.1">
    <property type="nucleotide sequence ID" value="XM_060441551.1"/>
</dbReference>
<feature type="signal peptide" evidence="3">
    <location>
        <begin position="1"/>
        <end position="17"/>
    </location>
</feature>
<keyword evidence="3" id="KW-0732">Signal</keyword>
<evidence type="ECO:0000256" key="2">
    <source>
        <dbReference type="ARBA" id="ARBA00023008"/>
    </source>
</evidence>
<dbReference type="SUPFAM" id="SSF48056">
    <property type="entry name" value="Di-copper centre-containing domain"/>
    <property type="match status" value="1"/>
</dbReference>
<dbReference type="Pfam" id="PF00264">
    <property type="entry name" value="Tyrosinase"/>
    <property type="match status" value="1"/>
</dbReference>
<dbReference type="GO" id="GO:0046872">
    <property type="term" value="F:metal ion binding"/>
    <property type="evidence" value="ECO:0007669"/>
    <property type="project" value="UniProtKB-KW"/>
</dbReference>
<dbReference type="AlphaFoldDB" id="A0AA40DZW7"/>